<dbReference type="RefSeq" id="WP_188256186.1">
    <property type="nucleotide sequence ID" value="NZ_JABVCF010000010.1"/>
</dbReference>
<keyword evidence="1 5" id="KW-1003">Cell membrane</keyword>
<dbReference type="Proteomes" id="UP000680348">
    <property type="component" value="Unassembled WGS sequence"/>
</dbReference>
<evidence type="ECO:0000313" key="6">
    <source>
        <dbReference type="EMBL" id="MBS3650632.1"/>
    </source>
</evidence>
<reference evidence="6" key="1">
    <citation type="submission" date="2021-04" db="EMBL/GenBank/DDBJ databases">
        <title>Pseudaminobacter soli sp. nov., isolated from paddy soil contaminated by heavy metals.</title>
        <authorList>
            <person name="Zhang K."/>
        </authorList>
    </citation>
    <scope>NUCLEOTIDE SEQUENCE</scope>
    <source>
        <strain evidence="6">19-2017</strain>
    </source>
</reference>
<dbReference type="Pfam" id="PF02694">
    <property type="entry name" value="UPF0060"/>
    <property type="match status" value="1"/>
</dbReference>
<feature type="transmembrane region" description="Helical" evidence="5">
    <location>
        <begin position="59"/>
        <end position="76"/>
    </location>
</feature>
<keyword evidence="7" id="KW-1185">Reference proteome</keyword>
<feature type="transmembrane region" description="Helical" evidence="5">
    <location>
        <begin position="29"/>
        <end position="47"/>
    </location>
</feature>
<dbReference type="InterPro" id="IPR003844">
    <property type="entry name" value="UPF0060"/>
</dbReference>
<dbReference type="PANTHER" id="PTHR36116:SF1">
    <property type="entry name" value="UPF0060 MEMBRANE PROTEIN YNFA"/>
    <property type="match status" value="1"/>
</dbReference>
<keyword evidence="4 5" id="KW-0472">Membrane</keyword>
<comment type="subcellular location">
    <subcellularLocation>
        <location evidence="5">Cell membrane</location>
        <topology evidence="5">Multi-pass membrane protein</topology>
    </subcellularLocation>
</comment>
<proteinExistence type="inferred from homology"/>
<dbReference type="GO" id="GO:0005886">
    <property type="term" value="C:plasma membrane"/>
    <property type="evidence" value="ECO:0007669"/>
    <property type="project" value="UniProtKB-SubCell"/>
</dbReference>
<keyword evidence="3 5" id="KW-1133">Transmembrane helix</keyword>
<comment type="similarity">
    <text evidence="5">Belongs to the UPF0060 family.</text>
</comment>
<evidence type="ECO:0000256" key="2">
    <source>
        <dbReference type="ARBA" id="ARBA00022692"/>
    </source>
</evidence>
<sequence length="107" mass="11463">MNYVLFAAAALAEIAGCFAFWAWWRLDKSPLWLAPGLASLVVFAWLLALTDAEAAGRTYAAYGGIYIVASLAWLWVAEGIRPDRWDVSGAAICLAGASIILFAPRAG</sequence>
<comment type="caution">
    <text evidence="6">The sequence shown here is derived from an EMBL/GenBank/DDBJ whole genome shotgun (WGS) entry which is preliminary data.</text>
</comment>
<keyword evidence="2 5" id="KW-0812">Transmembrane</keyword>
<evidence type="ECO:0000256" key="3">
    <source>
        <dbReference type="ARBA" id="ARBA00022989"/>
    </source>
</evidence>
<dbReference type="PANTHER" id="PTHR36116">
    <property type="entry name" value="UPF0060 MEMBRANE PROTEIN YNFA"/>
    <property type="match status" value="1"/>
</dbReference>
<evidence type="ECO:0000256" key="4">
    <source>
        <dbReference type="ARBA" id="ARBA00023136"/>
    </source>
</evidence>
<dbReference type="SUPFAM" id="SSF103481">
    <property type="entry name" value="Multidrug resistance efflux transporter EmrE"/>
    <property type="match status" value="1"/>
</dbReference>
<accession>A0A942E0J6</accession>
<dbReference type="AlphaFoldDB" id="A0A942E0J6"/>
<dbReference type="InterPro" id="IPR037185">
    <property type="entry name" value="EmrE-like"/>
</dbReference>
<gene>
    <name evidence="6" type="ORF">KEU06_18630</name>
</gene>
<name>A0A942E0J6_9HYPH</name>
<dbReference type="NCBIfam" id="NF002586">
    <property type="entry name" value="PRK02237.1"/>
    <property type="match status" value="1"/>
</dbReference>
<evidence type="ECO:0000313" key="7">
    <source>
        <dbReference type="Proteomes" id="UP000680348"/>
    </source>
</evidence>
<evidence type="ECO:0000256" key="5">
    <source>
        <dbReference type="HAMAP-Rule" id="MF_00010"/>
    </source>
</evidence>
<protein>
    <submittedName>
        <fullName evidence="6">YnfA family protein</fullName>
    </submittedName>
</protein>
<dbReference type="HAMAP" id="MF_00010">
    <property type="entry name" value="UPF0060"/>
    <property type="match status" value="1"/>
</dbReference>
<dbReference type="EMBL" id="JAGWCR010000010">
    <property type="protein sequence ID" value="MBS3650632.1"/>
    <property type="molecule type" value="Genomic_DNA"/>
</dbReference>
<evidence type="ECO:0000256" key="1">
    <source>
        <dbReference type="ARBA" id="ARBA00022475"/>
    </source>
</evidence>
<feature type="transmembrane region" description="Helical" evidence="5">
    <location>
        <begin position="88"/>
        <end position="106"/>
    </location>
</feature>
<organism evidence="6 7">
    <name type="scientific">Pseudaminobacter soli</name>
    <name type="common">ex Zhang et al. 2022</name>
    <dbReference type="NCBI Taxonomy" id="2831468"/>
    <lineage>
        <taxon>Bacteria</taxon>
        <taxon>Pseudomonadati</taxon>
        <taxon>Pseudomonadota</taxon>
        <taxon>Alphaproteobacteria</taxon>
        <taxon>Hyphomicrobiales</taxon>
        <taxon>Phyllobacteriaceae</taxon>
        <taxon>Pseudaminobacter</taxon>
    </lineage>
</organism>